<dbReference type="InterPro" id="IPR036938">
    <property type="entry name" value="PAP2/HPO_sf"/>
</dbReference>
<dbReference type="Pfam" id="PF01569">
    <property type="entry name" value="PAP2"/>
    <property type="match status" value="1"/>
</dbReference>
<feature type="region of interest" description="Disordered" evidence="1">
    <location>
        <begin position="1"/>
        <end position="66"/>
    </location>
</feature>
<sequence>MRETPRPQGTAGDTGSELPLHRPGRAFAHTTGASGSGTPHRSDGRPPHTPRGARQTGPAVRSGTTPPVPERAALLVSVVSGLLALFALTTWQIAADGPLRRLDERTGRALVGHGPARLTEFLADLGNTQIALPVLGCAIVWSLLRGARREPFTAALTMAAVPLLVVPLKDWVARPGPLTDATGYYPSGHAATAAVAYGAAALLLAPYVRRAWMMPVATVLLTGATGIGLVLRGYHWPLDVLGSWFLCGLLLLPLGLSRRKPLGPGVGPGLSCRSRRRSSSRMPSC</sequence>
<feature type="region of interest" description="Disordered" evidence="1">
    <location>
        <begin position="265"/>
        <end position="285"/>
    </location>
</feature>
<dbReference type="InterPro" id="IPR000326">
    <property type="entry name" value="PAP2/HPO"/>
</dbReference>
<accession>A0ABZ1G1H8</accession>
<reference evidence="4 5" key="1">
    <citation type="submission" date="2022-10" db="EMBL/GenBank/DDBJ databases">
        <title>The complete genomes of actinobacterial strains from the NBC collection.</title>
        <authorList>
            <person name="Joergensen T.S."/>
            <person name="Alvarez Arevalo M."/>
            <person name="Sterndorff E.B."/>
            <person name="Faurdal D."/>
            <person name="Vuksanovic O."/>
            <person name="Mourched A.-S."/>
            <person name="Charusanti P."/>
            <person name="Shaw S."/>
            <person name="Blin K."/>
            <person name="Weber T."/>
        </authorList>
    </citation>
    <scope>NUCLEOTIDE SEQUENCE [LARGE SCALE GENOMIC DNA]</scope>
    <source>
        <strain evidence="4 5">NBC 01769</strain>
    </source>
</reference>
<protein>
    <submittedName>
        <fullName evidence="4">Phosphatase PAP2 family protein</fullName>
    </submittedName>
</protein>
<keyword evidence="2" id="KW-0472">Membrane</keyword>
<feature type="transmembrane region" description="Helical" evidence="2">
    <location>
        <begin position="240"/>
        <end position="256"/>
    </location>
</feature>
<evidence type="ECO:0000256" key="2">
    <source>
        <dbReference type="SAM" id="Phobius"/>
    </source>
</evidence>
<evidence type="ECO:0000313" key="5">
    <source>
        <dbReference type="Proteomes" id="UP001330827"/>
    </source>
</evidence>
<name>A0ABZ1G1H8_9ACTN</name>
<feature type="transmembrane region" description="Helical" evidence="2">
    <location>
        <begin position="212"/>
        <end position="234"/>
    </location>
</feature>
<keyword evidence="2" id="KW-1133">Transmembrane helix</keyword>
<keyword evidence="2" id="KW-0812">Transmembrane</keyword>
<dbReference type="EMBL" id="CP109114">
    <property type="protein sequence ID" value="WSC13004.1"/>
    <property type="molecule type" value="Genomic_DNA"/>
</dbReference>
<gene>
    <name evidence="4" type="ORF">OIE64_09265</name>
</gene>
<feature type="domain" description="Phosphatidic acid phosphatase type 2/haloperoxidase" evidence="3">
    <location>
        <begin position="155"/>
        <end position="252"/>
    </location>
</feature>
<feature type="transmembrane region" description="Helical" evidence="2">
    <location>
        <begin position="188"/>
        <end position="205"/>
    </location>
</feature>
<feature type="transmembrane region" description="Helical" evidence="2">
    <location>
        <begin position="151"/>
        <end position="168"/>
    </location>
</feature>
<organism evidence="4 5">
    <name type="scientific">Streptomyces brevispora</name>
    <dbReference type="NCBI Taxonomy" id="887462"/>
    <lineage>
        <taxon>Bacteria</taxon>
        <taxon>Bacillati</taxon>
        <taxon>Actinomycetota</taxon>
        <taxon>Actinomycetes</taxon>
        <taxon>Kitasatosporales</taxon>
        <taxon>Streptomycetaceae</taxon>
        <taxon>Streptomyces</taxon>
    </lineage>
</organism>
<evidence type="ECO:0000256" key="1">
    <source>
        <dbReference type="SAM" id="MobiDB-lite"/>
    </source>
</evidence>
<feature type="transmembrane region" description="Helical" evidence="2">
    <location>
        <begin position="72"/>
        <end position="94"/>
    </location>
</feature>
<dbReference type="Gene3D" id="1.20.144.10">
    <property type="entry name" value="Phosphatidic acid phosphatase type 2/haloperoxidase"/>
    <property type="match status" value="1"/>
</dbReference>
<feature type="transmembrane region" description="Helical" evidence="2">
    <location>
        <begin position="125"/>
        <end position="144"/>
    </location>
</feature>
<keyword evidence="5" id="KW-1185">Reference proteome</keyword>
<proteinExistence type="predicted"/>
<evidence type="ECO:0000259" key="3">
    <source>
        <dbReference type="Pfam" id="PF01569"/>
    </source>
</evidence>
<evidence type="ECO:0000313" key="4">
    <source>
        <dbReference type="EMBL" id="WSC13004.1"/>
    </source>
</evidence>
<dbReference type="SUPFAM" id="SSF48317">
    <property type="entry name" value="Acid phosphatase/Vanadium-dependent haloperoxidase"/>
    <property type="match status" value="1"/>
</dbReference>
<dbReference type="Proteomes" id="UP001330827">
    <property type="component" value="Chromosome"/>
</dbReference>